<dbReference type="NCBIfam" id="TIGR01782">
    <property type="entry name" value="TonB-Xanth-Caul"/>
    <property type="match status" value="1"/>
</dbReference>
<dbReference type="InterPro" id="IPR037066">
    <property type="entry name" value="Plug_dom_sf"/>
</dbReference>
<proteinExistence type="inferred from homology"/>
<organism evidence="8 9">
    <name type="scientific">Caulobacter segnis</name>
    <dbReference type="NCBI Taxonomy" id="88688"/>
    <lineage>
        <taxon>Bacteria</taxon>
        <taxon>Pseudomonadati</taxon>
        <taxon>Pseudomonadota</taxon>
        <taxon>Alphaproteobacteria</taxon>
        <taxon>Caulobacterales</taxon>
        <taxon>Caulobacteraceae</taxon>
        <taxon>Caulobacter</taxon>
    </lineage>
</organism>
<evidence type="ECO:0000256" key="3">
    <source>
        <dbReference type="ARBA" id="ARBA00023237"/>
    </source>
</evidence>
<evidence type="ECO:0000256" key="4">
    <source>
        <dbReference type="RuleBase" id="RU003357"/>
    </source>
</evidence>
<feature type="domain" description="TonB-dependent receptor-like beta-barrel" evidence="6">
    <location>
        <begin position="406"/>
        <end position="875"/>
    </location>
</feature>
<comment type="similarity">
    <text evidence="4">Belongs to the TonB-dependent receptor family.</text>
</comment>
<comment type="subcellular location">
    <subcellularLocation>
        <location evidence="1 4">Cell outer membrane</location>
    </subcellularLocation>
</comment>
<dbReference type="InterPro" id="IPR000531">
    <property type="entry name" value="Beta-barrel_TonB"/>
</dbReference>
<dbReference type="PANTHER" id="PTHR40980:SF4">
    <property type="entry name" value="TONB-DEPENDENT RECEPTOR-LIKE BETA-BARREL DOMAIN-CONTAINING PROTEIN"/>
    <property type="match status" value="1"/>
</dbReference>
<feature type="domain" description="TonB-dependent receptor plug" evidence="7">
    <location>
        <begin position="69"/>
        <end position="165"/>
    </location>
</feature>
<evidence type="ECO:0000256" key="2">
    <source>
        <dbReference type="ARBA" id="ARBA00023136"/>
    </source>
</evidence>
<sequence length="908" mass="100024">MFIRNQAALLRRVSALALMLAAAAGGFARAEDSAKPDADADSTSVSDVIVTARRPLAESQAAALLIQKNSDSLVSVLSADAVGALPDQNIAFAVGRLPGVGVERDQGQARYINLRGAPVYWTTLSFDGLSVVSPEGRATRFDNIPSAIASRITVEKAIVPSMPGDTVAGNVDIRTRRAFDYKGQRISGKLGVGKVDLGNGDEIDSNLVYSNIFADKLGLVAQASYYSREMATDNWETDPYLSNTVAPEKHFAREHENKHYRLTRENMSASIRLDYKIDDNNTIFASTINTYYHDDELRDNFIFRLDQGTDAAGNGYTSAAYINANDPTSGTVYGARINGRIDYRDTKEAMSTNTVGGEHRWNKLSASWRLNYTYTQDGRDTPVTMAFQSPSSFLARPTVEYDFRNGDVNTVRLFQTGGVTGARTKGAQVNNIEDFQFPLTSAGMLKGGDFTNAYTAKADFDYEGELAGHETRFEFGGLWTDRTKKSRESSFTKAYSGSGVPTWGQFASNIGYLGSQHLNYSFRYTNKDYTTNFVDDLVKSGQATKTDTTANYWRVGETITAGYAMATTRFDWGNIVYGARVEHIENDGQAYVNFPAAAGVPAGLRLVKVKSDDTLYYPSAHLNWNVRDDMKLRVGLTTSASRADFDDLRPNFTFSDSNQTISGGNPNAKPERQVGLDTYLEWYADKETFISAGVFYKDLKDVLVQTSKVFGDDSLNSNGVDRSGYSYTSVGNAGEGHLQGLEVFYSGTAERFVQSHDLPAWLGGFGTRLSGTWTSSKVTLPSVGGVPARTISVLGTSDAVYNVQAIYEKYGLTVRVAYQYRTPWGQSVGTYRAINGGVYPTDNGDIYWDSDEELDVSVRYQVNKNIEVFFDGSNLTNQGARRYGDQSRYPIEYEKFGPRYVGGIRFNF</sequence>
<accession>A0A2W5V274</accession>
<comment type="caution">
    <text evidence="8">The sequence shown here is derived from an EMBL/GenBank/DDBJ whole genome shotgun (WGS) entry which is preliminary data.</text>
</comment>
<dbReference type="Gene3D" id="2.170.130.10">
    <property type="entry name" value="TonB-dependent receptor, plug domain"/>
    <property type="match status" value="1"/>
</dbReference>
<dbReference type="Pfam" id="PF07715">
    <property type="entry name" value="Plug"/>
    <property type="match status" value="1"/>
</dbReference>
<dbReference type="PANTHER" id="PTHR40980">
    <property type="entry name" value="PLUG DOMAIN-CONTAINING PROTEIN"/>
    <property type="match status" value="1"/>
</dbReference>
<dbReference type="AlphaFoldDB" id="A0A2W5V274"/>
<dbReference type="InterPro" id="IPR012910">
    <property type="entry name" value="Plug_dom"/>
</dbReference>
<feature type="chain" id="PRO_5015994880" evidence="5">
    <location>
        <begin position="31"/>
        <end position="908"/>
    </location>
</feature>
<reference evidence="8 9" key="1">
    <citation type="submission" date="2017-08" db="EMBL/GenBank/DDBJ databases">
        <title>Infants hospitalized years apart are colonized by the same room-sourced microbial strains.</title>
        <authorList>
            <person name="Brooks B."/>
            <person name="Olm M.R."/>
            <person name="Firek B.A."/>
            <person name="Baker R."/>
            <person name="Thomas B.C."/>
            <person name="Morowitz M.J."/>
            <person name="Banfield J.F."/>
        </authorList>
    </citation>
    <scope>NUCLEOTIDE SEQUENCE [LARGE SCALE GENOMIC DNA]</scope>
    <source>
        <strain evidence="8">S2_003_000_R2_4</strain>
    </source>
</reference>
<dbReference type="EMBL" id="QFQZ01000042">
    <property type="protein sequence ID" value="PZR33412.1"/>
    <property type="molecule type" value="Genomic_DNA"/>
</dbReference>
<dbReference type="RefSeq" id="WP_304278950.1">
    <property type="nucleotide sequence ID" value="NZ_QFQZ01000042.1"/>
</dbReference>
<dbReference type="InterPro" id="IPR036942">
    <property type="entry name" value="Beta-barrel_TonB_sf"/>
</dbReference>
<dbReference type="InterPro" id="IPR010104">
    <property type="entry name" value="TonB_rcpt_bac"/>
</dbReference>
<evidence type="ECO:0000313" key="8">
    <source>
        <dbReference type="EMBL" id="PZR33412.1"/>
    </source>
</evidence>
<dbReference type="GO" id="GO:0009279">
    <property type="term" value="C:cell outer membrane"/>
    <property type="evidence" value="ECO:0007669"/>
    <property type="project" value="UniProtKB-SubCell"/>
</dbReference>
<name>A0A2W5V274_9CAUL</name>
<dbReference type="Gene3D" id="2.40.170.20">
    <property type="entry name" value="TonB-dependent receptor, beta-barrel domain"/>
    <property type="match status" value="1"/>
</dbReference>
<protein>
    <submittedName>
        <fullName evidence="8">TonB-dependent receptor</fullName>
    </submittedName>
</protein>
<dbReference type="Pfam" id="PF00593">
    <property type="entry name" value="TonB_dep_Rec_b-barrel"/>
    <property type="match status" value="1"/>
</dbReference>
<keyword evidence="5" id="KW-0732">Signal</keyword>
<gene>
    <name evidence="8" type="ORF">DI526_13680</name>
</gene>
<evidence type="ECO:0000259" key="6">
    <source>
        <dbReference type="Pfam" id="PF00593"/>
    </source>
</evidence>
<keyword evidence="4" id="KW-0798">TonB box</keyword>
<keyword evidence="8" id="KW-0675">Receptor</keyword>
<evidence type="ECO:0000313" key="9">
    <source>
        <dbReference type="Proteomes" id="UP000249393"/>
    </source>
</evidence>
<feature type="signal peptide" evidence="5">
    <location>
        <begin position="1"/>
        <end position="30"/>
    </location>
</feature>
<dbReference type="SUPFAM" id="SSF56935">
    <property type="entry name" value="Porins"/>
    <property type="match status" value="1"/>
</dbReference>
<dbReference type="Proteomes" id="UP000249393">
    <property type="component" value="Unassembled WGS sequence"/>
</dbReference>
<evidence type="ECO:0000256" key="5">
    <source>
        <dbReference type="SAM" id="SignalP"/>
    </source>
</evidence>
<evidence type="ECO:0000259" key="7">
    <source>
        <dbReference type="Pfam" id="PF07715"/>
    </source>
</evidence>
<keyword evidence="2 4" id="KW-0472">Membrane</keyword>
<keyword evidence="3" id="KW-0998">Cell outer membrane</keyword>
<evidence type="ECO:0000256" key="1">
    <source>
        <dbReference type="ARBA" id="ARBA00004442"/>
    </source>
</evidence>